<sequence>MSEILELGDENLDEKSDDDELRALIYERLGLEFGSLKSESGNDWVRAKAEVEAEISAKLNTKLNEEIPKDEKSENEILEKIRNEILDDIQKDELIKSAKKDVLIALARHQSLNDIQIENMLLNAPYLCVKELSKKPNLTPQTINLLFKKTAKQPRLYDEIIRALKEIK</sequence>
<gene>
    <name evidence="1" type="ORF">NYG85_05485</name>
</gene>
<accession>A0ABT7HPI3</accession>
<keyword evidence="2" id="KW-1185">Reference proteome</keyword>
<name>A0ABT7HPI3_9BACT</name>
<organism evidence="1 2">
    <name type="scientific">Campylobacter gastrosuis</name>
    <dbReference type="NCBI Taxonomy" id="2974576"/>
    <lineage>
        <taxon>Bacteria</taxon>
        <taxon>Pseudomonadati</taxon>
        <taxon>Campylobacterota</taxon>
        <taxon>Epsilonproteobacteria</taxon>
        <taxon>Campylobacterales</taxon>
        <taxon>Campylobacteraceae</taxon>
        <taxon>Campylobacter</taxon>
    </lineage>
</organism>
<comment type="caution">
    <text evidence="1">The sequence shown here is derived from an EMBL/GenBank/DDBJ whole genome shotgun (WGS) entry which is preliminary data.</text>
</comment>
<dbReference type="EMBL" id="JANURM010000004">
    <property type="protein sequence ID" value="MDL0088822.1"/>
    <property type="molecule type" value="Genomic_DNA"/>
</dbReference>
<dbReference type="Proteomes" id="UP001173801">
    <property type="component" value="Unassembled WGS sequence"/>
</dbReference>
<evidence type="ECO:0000313" key="2">
    <source>
        <dbReference type="Proteomes" id="UP001173801"/>
    </source>
</evidence>
<protein>
    <submittedName>
        <fullName evidence="1">Uncharacterized protein</fullName>
    </submittedName>
</protein>
<reference evidence="1" key="2">
    <citation type="journal article" date="2023" name="Microorganisms">
        <title>Isolation and Genomic Characteristics of Cat-Borne Campylobacter felis sp. nov. and Sheep-Borne Campylobacter ovis sp. nov.</title>
        <authorList>
            <person name="Wang H."/>
            <person name="Li Y."/>
            <person name="Gu Y."/>
            <person name="Zhou G."/>
            <person name="Chen X."/>
            <person name="Zhang X."/>
            <person name="Shao Z."/>
            <person name="Zhang J."/>
            <person name="Zhang M."/>
        </authorList>
    </citation>
    <scope>NUCLEOTIDE SEQUENCE</scope>
    <source>
        <strain evidence="1">PS10</strain>
    </source>
</reference>
<dbReference type="RefSeq" id="WP_284937480.1">
    <property type="nucleotide sequence ID" value="NZ_JANURM010000004.1"/>
</dbReference>
<evidence type="ECO:0000313" key="1">
    <source>
        <dbReference type="EMBL" id="MDL0088822.1"/>
    </source>
</evidence>
<proteinExistence type="predicted"/>
<reference evidence="1" key="1">
    <citation type="submission" date="2022-08" db="EMBL/GenBank/DDBJ databases">
        <authorList>
            <person name="Wang H."/>
        </authorList>
    </citation>
    <scope>NUCLEOTIDE SEQUENCE</scope>
    <source>
        <strain evidence="1">PS10</strain>
    </source>
</reference>